<dbReference type="PANTHER" id="PTHR22850">
    <property type="entry name" value="WD40 REPEAT FAMILY"/>
    <property type="match status" value="1"/>
</dbReference>
<dbReference type="SUPFAM" id="SSF50978">
    <property type="entry name" value="WD40 repeat-like"/>
    <property type="match status" value="1"/>
</dbReference>
<feature type="compositionally biased region" description="Low complexity" evidence="4">
    <location>
        <begin position="48"/>
        <end position="59"/>
    </location>
</feature>
<evidence type="ECO:0000256" key="4">
    <source>
        <dbReference type="SAM" id="MobiDB-lite"/>
    </source>
</evidence>
<dbReference type="SMART" id="SM00320">
    <property type="entry name" value="WD40"/>
    <property type="match status" value="5"/>
</dbReference>
<gene>
    <name evidence="5" type="ORF">D9Q98_008755</name>
</gene>
<proteinExistence type="predicted"/>
<dbReference type="Gene3D" id="2.130.10.10">
    <property type="entry name" value="YVTN repeat-like/Quinoprotein amine dehydrogenase"/>
    <property type="match status" value="2"/>
</dbReference>
<evidence type="ECO:0000313" key="6">
    <source>
        <dbReference type="Proteomes" id="UP001055712"/>
    </source>
</evidence>
<sequence length="571" mass="59140">MSALSAAEHPGCHQEQQQQIQQQQWHSMGCLATERAAANGGGGSQPRAAVGDTAAAAQAGPGGLTDYELQRLQRIRRNQEVMHGLGLSSITPEVQSTAAAAPCKRRRPCKRAAVAAGNAAAGAAPPCLRWTRSRGAKVSREGEAGGPALQGTTPGAEAEAEAQAGLLFGDSSVRRYVCQALTAAAPPNITCGGRCGAGWPNQDGELAGLAQLPGCLRDPALARAYSVDWQPGLVVAGGKDGFVSVFGSRELEVRQLKTADTLPPLLSHKLHKGWVSDVQLTSLHPSSSPPLLLLTAGNDGAVRLWDLGRVAEAGGNSGVPQQLTQTNDIHTGGIFSLHEKAGRVLSASKDGSVAISSLGGSSGTASLAAVQRYETLHDGVVKCARWHRAAGGSASATTFASCGNDRRLCIVDSRLAPAAGASLVIEGSHSTALNCLRWHPTSDHLLLTCSHDPAILLHDLRSPAKPLHRLRGHAPGPRIASMYQPAFVAGGAAVATGCERSQLLNLYCTSTGALLSCGDAGITAGATCCGSQSGDPFICTAGRAVYCFLPRWHARGLHAGQQQQQQLEHPV</sequence>
<name>A0A9D4TIL5_CHLVU</name>
<protein>
    <submittedName>
        <fullName evidence="5">Uncharacterized protein</fullName>
    </submittedName>
</protein>
<evidence type="ECO:0000313" key="5">
    <source>
        <dbReference type="EMBL" id="KAI3426384.1"/>
    </source>
</evidence>
<evidence type="ECO:0000256" key="3">
    <source>
        <dbReference type="PROSITE-ProRule" id="PRU00221"/>
    </source>
</evidence>
<dbReference type="OrthoDB" id="513537at2759"/>
<dbReference type="Proteomes" id="UP001055712">
    <property type="component" value="Unassembled WGS sequence"/>
</dbReference>
<dbReference type="InterPro" id="IPR001680">
    <property type="entry name" value="WD40_rpt"/>
</dbReference>
<feature type="repeat" description="WD" evidence="3">
    <location>
        <begin position="292"/>
        <end position="307"/>
    </location>
</feature>
<feature type="region of interest" description="Disordered" evidence="4">
    <location>
        <begin position="134"/>
        <end position="156"/>
    </location>
</feature>
<feature type="compositionally biased region" description="Low complexity" evidence="4">
    <location>
        <begin position="14"/>
        <end position="24"/>
    </location>
</feature>
<accession>A0A9D4TIL5</accession>
<keyword evidence="6" id="KW-1185">Reference proteome</keyword>
<keyword evidence="2" id="KW-0677">Repeat</keyword>
<feature type="region of interest" description="Disordered" evidence="4">
    <location>
        <begin position="1"/>
        <end position="62"/>
    </location>
</feature>
<dbReference type="InterPro" id="IPR019775">
    <property type="entry name" value="WD40_repeat_CS"/>
</dbReference>
<reference evidence="5" key="2">
    <citation type="submission" date="2020-11" db="EMBL/GenBank/DDBJ databases">
        <authorList>
            <person name="Cecchin M."/>
            <person name="Marcolungo L."/>
            <person name="Rossato M."/>
            <person name="Girolomoni L."/>
            <person name="Cosentino E."/>
            <person name="Cuine S."/>
            <person name="Li-Beisson Y."/>
            <person name="Delledonne M."/>
            <person name="Ballottari M."/>
        </authorList>
    </citation>
    <scope>NUCLEOTIDE SEQUENCE</scope>
    <source>
        <strain evidence="5">211/11P</strain>
        <tissue evidence="5">Whole cell</tissue>
    </source>
</reference>
<dbReference type="InterPro" id="IPR050459">
    <property type="entry name" value="WD_repeat_RBAP46/RBAP48/MSI1"/>
</dbReference>
<dbReference type="InterPro" id="IPR015943">
    <property type="entry name" value="WD40/YVTN_repeat-like_dom_sf"/>
</dbReference>
<reference evidence="5" key="1">
    <citation type="journal article" date="2019" name="Plant J.">
        <title>Chlorella vulgaris genome assembly and annotation reveals the molecular basis for metabolic acclimation to high light conditions.</title>
        <authorList>
            <person name="Cecchin M."/>
            <person name="Marcolungo L."/>
            <person name="Rossato M."/>
            <person name="Girolomoni L."/>
            <person name="Cosentino E."/>
            <person name="Cuine S."/>
            <person name="Li-Beisson Y."/>
            <person name="Delledonne M."/>
            <person name="Ballottari M."/>
        </authorList>
    </citation>
    <scope>NUCLEOTIDE SEQUENCE</scope>
    <source>
        <strain evidence="5">211/11P</strain>
    </source>
</reference>
<dbReference type="EMBL" id="SIDB01000011">
    <property type="protein sequence ID" value="KAI3426384.1"/>
    <property type="molecule type" value="Genomic_DNA"/>
</dbReference>
<dbReference type="PROSITE" id="PS00678">
    <property type="entry name" value="WD_REPEATS_1"/>
    <property type="match status" value="1"/>
</dbReference>
<organism evidence="5 6">
    <name type="scientific">Chlorella vulgaris</name>
    <name type="common">Green alga</name>
    <dbReference type="NCBI Taxonomy" id="3077"/>
    <lineage>
        <taxon>Eukaryota</taxon>
        <taxon>Viridiplantae</taxon>
        <taxon>Chlorophyta</taxon>
        <taxon>core chlorophytes</taxon>
        <taxon>Trebouxiophyceae</taxon>
        <taxon>Chlorellales</taxon>
        <taxon>Chlorellaceae</taxon>
        <taxon>Chlorella clade</taxon>
        <taxon>Chlorella</taxon>
    </lineage>
</organism>
<dbReference type="PROSITE" id="PS50082">
    <property type="entry name" value="WD_REPEATS_2"/>
    <property type="match status" value="1"/>
</dbReference>
<dbReference type="AlphaFoldDB" id="A0A9D4TIL5"/>
<comment type="caution">
    <text evidence="5">The sequence shown here is derived from an EMBL/GenBank/DDBJ whole genome shotgun (WGS) entry which is preliminary data.</text>
</comment>
<keyword evidence="1 3" id="KW-0853">WD repeat</keyword>
<dbReference type="InterPro" id="IPR036322">
    <property type="entry name" value="WD40_repeat_dom_sf"/>
</dbReference>
<evidence type="ECO:0000256" key="2">
    <source>
        <dbReference type="ARBA" id="ARBA00022737"/>
    </source>
</evidence>
<evidence type="ECO:0000256" key="1">
    <source>
        <dbReference type="ARBA" id="ARBA00022574"/>
    </source>
</evidence>
<dbReference type="Pfam" id="PF00400">
    <property type="entry name" value="WD40"/>
    <property type="match status" value="2"/>
</dbReference>